<evidence type="ECO:0000256" key="5">
    <source>
        <dbReference type="ARBA" id="ARBA00023136"/>
    </source>
</evidence>
<evidence type="ECO:0000256" key="4">
    <source>
        <dbReference type="ARBA" id="ARBA00022989"/>
    </source>
</evidence>
<protein>
    <submittedName>
        <fullName evidence="10">Peptide ABC transporter permease</fullName>
    </submittedName>
</protein>
<dbReference type="PANTHER" id="PTHR30572:SF4">
    <property type="entry name" value="ABC TRANSPORTER PERMEASE YTRF"/>
    <property type="match status" value="1"/>
</dbReference>
<feature type="transmembrane region" description="Helical" evidence="7">
    <location>
        <begin position="321"/>
        <end position="348"/>
    </location>
</feature>
<dbReference type="GO" id="GO:0022857">
    <property type="term" value="F:transmembrane transporter activity"/>
    <property type="evidence" value="ECO:0007669"/>
    <property type="project" value="TreeGrafter"/>
</dbReference>
<dbReference type="EMBL" id="NRRY01000007">
    <property type="protein sequence ID" value="MBK1618052.1"/>
    <property type="molecule type" value="Genomic_DNA"/>
</dbReference>
<evidence type="ECO:0000256" key="2">
    <source>
        <dbReference type="ARBA" id="ARBA00022475"/>
    </source>
</evidence>
<keyword evidence="3 7" id="KW-0812">Transmembrane</keyword>
<sequence>MRLTDILSSATRTLTAHATRSWLTLLAVALGSAAVVVLSALGEGARQYVLDEFSGLGTQLLIVMPGRNETSGGAPPLLGETPRDLTLHDALALLRSPLIERVAPLSAGEAPVSYRSLEREVTILGTTADFLEVRHLSLAAGRFLSPADPEQAAPTAVIGQTLAEALFGNQSPIGQRLRIGDRRFRVIGLLQASGVSLGSNLADSAIIPVSAAQALFDNPSLFRILVQASGPAALDAAADDIRRIIRERHEGEDDVTVITQDALLGTFDRILSALTLAVVGIAAISLLVAGVLIMNVMLVSVAQRTAEVGLLKALGAREQDLVQLFLTEALLLAGAGALSGIALAYLGIYAVNLQLNLQLTGFQLQVPLWAPLAAGLVSVSSGLLFGLLPALRAARLDPVVALSGR</sequence>
<comment type="similarity">
    <text evidence="6">Belongs to the ABC-4 integral membrane protein family.</text>
</comment>
<comment type="subcellular location">
    <subcellularLocation>
        <location evidence="1">Cell membrane</location>
        <topology evidence="1">Multi-pass membrane protein</topology>
    </subcellularLocation>
</comment>
<dbReference type="GO" id="GO:0005886">
    <property type="term" value="C:plasma membrane"/>
    <property type="evidence" value="ECO:0007669"/>
    <property type="project" value="UniProtKB-SubCell"/>
</dbReference>
<evidence type="ECO:0000313" key="11">
    <source>
        <dbReference type="Proteomes" id="UP001138768"/>
    </source>
</evidence>
<evidence type="ECO:0000256" key="7">
    <source>
        <dbReference type="SAM" id="Phobius"/>
    </source>
</evidence>
<dbReference type="PANTHER" id="PTHR30572">
    <property type="entry name" value="MEMBRANE COMPONENT OF TRANSPORTER-RELATED"/>
    <property type="match status" value="1"/>
</dbReference>
<feature type="transmembrane region" description="Helical" evidence="7">
    <location>
        <begin position="270"/>
        <end position="300"/>
    </location>
</feature>
<evidence type="ECO:0000256" key="3">
    <source>
        <dbReference type="ARBA" id="ARBA00022692"/>
    </source>
</evidence>
<evidence type="ECO:0000259" key="9">
    <source>
        <dbReference type="Pfam" id="PF12704"/>
    </source>
</evidence>
<name>A0A9X0W713_9GAMM</name>
<dbReference type="InterPro" id="IPR025857">
    <property type="entry name" value="MacB_PCD"/>
</dbReference>
<feature type="domain" description="ABC3 transporter permease C-terminal" evidence="8">
    <location>
        <begin position="281"/>
        <end position="398"/>
    </location>
</feature>
<accession>A0A9X0W713</accession>
<dbReference type="RefSeq" id="WP_200240704.1">
    <property type="nucleotide sequence ID" value="NZ_NRRY01000007.1"/>
</dbReference>
<proteinExistence type="inferred from homology"/>
<comment type="caution">
    <text evidence="10">The sequence shown here is derived from an EMBL/GenBank/DDBJ whole genome shotgun (WGS) entry which is preliminary data.</text>
</comment>
<dbReference type="AlphaFoldDB" id="A0A9X0W713"/>
<keyword evidence="11" id="KW-1185">Reference proteome</keyword>
<dbReference type="Pfam" id="PF12704">
    <property type="entry name" value="MacB_PCD"/>
    <property type="match status" value="1"/>
</dbReference>
<evidence type="ECO:0000313" key="10">
    <source>
        <dbReference type="EMBL" id="MBK1618052.1"/>
    </source>
</evidence>
<keyword evidence="2" id="KW-1003">Cell membrane</keyword>
<keyword evidence="4 7" id="KW-1133">Transmembrane helix</keyword>
<reference evidence="10 11" key="1">
    <citation type="journal article" date="2020" name="Microorganisms">
        <title>Osmotic Adaptation and Compatible Solute Biosynthesis of Phototrophic Bacteria as Revealed from Genome Analyses.</title>
        <authorList>
            <person name="Imhoff J.F."/>
            <person name="Rahn T."/>
            <person name="Kunzel S."/>
            <person name="Keller A."/>
            <person name="Neulinger S.C."/>
        </authorList>
    </citation>
    <scope>NUCLEOTIDE SEQUENCE [LARGE SCALE GENOMIC DNA]</scope>
    <source>
        <strain evidence="10 11">DSM 25653</strain>
    </source>
</reference>
<feature type="transmembrane region" description="Helical" evidence="7">
    <location>
        <begin position="368"/>
        <end position="388"/>
    </location>
</feature>
<dbReference type="Pfam" id="PF02687">
    <property type="entry name" value="FtsX"/>
    <property type="match status" value="1"/>
</dbReference>
<gene>
    <name evidence="10" type="ORF">CKO42_06235</name>
</gene>
<organism evidence="10 11">
    <name type="scientific">Lamprobacter modestohalophilus</name>
    <dbReference type="NCBI Taxonomy" id="1064514"/>
    <lineage>
        <taxon>Bacteria</taxon>
        <taxon>Pseudomonadati</taxon>
        <taxon>Pseudomonadota</taxon>
        <taxon>Gammaproteobacteria</taxon>
        <taxon>Chromatiales</taxon>
        <taxon>Chromatiaceae</taxon>
        <taxon>Lamprobacter</taxon>
    </lineage>
</organism>
<evidence type="ECO:0000256" key="1">
    <source>
        <dbReference type="ARBA" id="ARBA00004651"/>
    </source>
</evidence>
<feature type="domain" description="MacB-like periplasmic core" evidence="9">
    <location>
        <begin position="21"/>
        <end position="243"/>
    </location>
</feature>
<dbReference type="InterPro" id="IPR050250">
    <property type="entry name" value="Macrolide_Exporter_MacB"/>
</dbReference>
<keyword evidence="5 7" id="KW-0472">Membrane</keyword>
<dbReference type="InterPro" id="IPR003838">
    <property type="entry name" value="ABC3_permease_C"/>
</dbReference>
<evidence type="ECO:0000259" key="8">
    <source>
        <dbReference type="Pfam" id="PF02687"/>
    </source>
</evidence>
<evidence type="ECO:0000256" key="6">
    <source>
        <dbReference type="ARBA" id="ARBA00038076"/>
    </source>
</evidence>
<feature type="transmembrane region" description="Helical" evidence="7">
    <location>
        <begin position="21"/>
        <end position="41"/>
    </location>
</feature>
<dbReference type="Proteomes" id="UP001138768">
    <property type="component" value="Unassembled WGS sequence"/>
</dbReference>